<feature type="compositionally biased region" description="Basic and acidic residues" evidence="1">
    <location>
        <begin position="224"/>
        <end position="234"/>
    </location>
</feature>
<feature type="compositionally biased region" description="Basic and acidic residues" evidence="1">
    <location>
        <begin position="80"/>
        <end position="100"/>
    </location>
</feature>
<feature type="compositionally biased region" description="Basic residues" evidence="1">
    <location>
        <begin position="292"/>
        <end position="306"/>
    </location>
</feature>
<proteinExistence type="predicted"/>
<evidence type="ECO:0000256" key="1">
    <source>
        <dbReference type="SAM" id="MobiDB-lite"/>
    </source>
</evidence>
<feature type="compositionally biased region" description="Basic residues" evidence="1">
    <location>
        <begin position="36"/>
        <end position="57"/>
    </location>
</feature>
<protein>
    <submittedName>
        <fullName evidence="2">DNA integrity scanning protein DisA</fullName>
    </submittedName>
</protein>
<feature type="compositionally biased region" description="Gly residues" evidence="1">
    <location>
        <begin position="19"/>
        <end position="32"/>
    </location>
</feature>
<evidence type="ECO:0000313" key="2">
    <source>
        <dbReference type="EMBL" id="CAA9481190.1"/>
    </source>
</evidence>
<feature type="non-terminal residue" evidence="2">
    <location>
        <position position="370"/>
    </location>
</feature>
<accession>A0A6J4RUA7</accession>
<sequence length="370" mass="40775">ATAIRGRARGARGSAGAPSGQGAGDGGPGNGAAGRYRQHRPRAHRRPHHHGRHRRARLSLLGRDPARRRLLAGHPLPAGEDGRRHRDQRERDEGRLRQRAADAGSDHPLVGERHAPPDRRARLQADRRPGHRDLAAARGGLALRRRRQVHPRGDPHRPGQGQPGAADPRQVPVAPRPGLDAPDRTRVRGRRDPSRRADGDAARGDGHPHGGGDRALHRRARHRGPVDRDAARGDHGRRRRRQGGAAARLRRRAVGRCLRLDARRHRPAAASRSARLRPPGRAPGLRPQGQHPRLHRLPARPPHPRAHPAPAAAGGAEHRARPQRPRRDPRRRRRRARVRRGRRGDPRQGHPRGPAPAAGDQPRGPLPTDL</sequence>
<reference evidence="2" key="1">
    <citation type="submission" date="2020-02" db="EMBL/GenBank/DDBJ databases">
        <authorList>
            <person name="Meier V. D."/>
        </authorList>
    </citation>
    <scope>NUCLEOTIDE SEQUENCE</scope>
    <source>
        <strain evidence="2">AVDCRST_MAG69</strain>
    </source>
</reference>
<feature type="compositionally biased region" description="Low complexity" evidence="1">
    <location>
        <begin position="268"/>
        <end position="287"/>
    </location>
</feature>
<feature type="non-terminal residue" evidence="2">
    <location>
        <position position="1"/>
    </location>
</feature>
<dbReference type="AlphaFoldDB" id="A0A6J4RUA7"/>
<name>A0A6J4RUA7_9ACTN</name>
<feature type="compositionally biased region" description="Basic and acidic residues" evidence="1">
    <location>
        <begin position="181"/>
        <end position="215"/>
    </location>
</feature>
<gene>
    <name evidence="2" type="ORF">AVDCRST_MAG69-783</name>
</gene>
<feature type="compositionally biased region" description="Basic and acidic residues" evidence="1">
    <location>
        <begin position="109"/>
        <end position="135"/>
    </location>
</feature>
<dbReference type="EMBL" id="CADCVP010000099">
    <property type="protein sequence ID" value="CAA9481190.1"/>
    <property type="molecule type" value="Genomic_DNA"/>
</dbReference>
<organism evidence="2">
    <name type="scientific">uncultured Solirubrobacteraceae bacterium</name>
    <dbReference type="NCBI Taxonomy" id="1162706"/>
    <lineage>
        <taxon>Bacteria</taxon>
        <taxon>Bacillati</taxon>
        <taxon>Actinomycetota</taxon>
        <taxon>Thermoleophilia</taxon>
        <taxon>Solirubrobacterales</taxon>
        <taxon>Solirubrobacteraceae</taxon>
        <taxon>environmental samples</taxon>
    </lineage>
</organism>
<feature type="compositionally biased region" description="Basic residues" evidence="1">
    <location>
        <begin position="1"/>
        <end position="10"/>
    </location>
</feature>
<feature type="compositionally biased region" description="Basic residues" evidence="1">
    <location>
        <begin position="235"/>
        <end position="254"/>
    </location>
</feature>
<feature type="region of interest" description="Disordered" evidence="1">
    <location>
        <begin position="1"/>
        <end position="370"/>
    </location>
</feature>
<feature type="compositionally biased region" description="Basic residues" evidence="1">
    <location>
        <begin position="321"/>
        <end position="342"/>
    </location>
</feature>